<feature type="compositionally biased region" description="Polar residues" evidence="5">
    <location>
        <begin position="1"/>
        <end position="14"/>
    </location>
</feature>
<dbReference type="SMART" id="SM00487">
    <property type="entry name" value="DEXDc"/>
    <property type="match status" value="1"/>
</dbReference>
<evidence type="ECO:0000256" key="3">
    <source>
        <dbReference type="ARBA" id="ARBA00022806"/>
    </source>
</evidence>
<dbReference type="Pfam" id="PF21010">
    <property type="entry name" value="HA2_C"/>
    <property type="match status" value="1"/>
</dbReference>
<dbReference type="InterPro" id="IPR027417">
    <property type="entry name" value="P-loop_NTPase"/>
</dbReference>
<gene>
    <name evidence="8" type="primary">hrpA</name>
    <name evidence="8" type="ORF">FHP08_16960</name>
</gene>
<keyword evidence="3 8" id="KW-0347">Helicase</keyword>
<dbReference type="CDD" id="cd18791">
    <property type="entry name" value="SF2_C_RHA"/>
    <property type="match status" value="1"/>
</dbReference>
<name>A0A5C8NR27_9BURK</name>
<dbReference type="SUPFAM" id="SSF52540">
    <property type="entry name" value="P-loop containing nucleoside triphosphate hydrolases"/>
    <property type="match status" value="1"/>
</dbReference>
<dbReference type="GO" id="GO:0005524">
    <property type="term" value="F:ATP binding"/>
    <property type="evidence" value="ECO:0007669"/>
    <property type="project" value="UniProtKB-KW"/>
</dbReference>
<dbReference type="Pfam" id="PF11898">
    <property type="entry name" value="DUF3418"/>
    <property type="match status" value="1"/>
</dbReference>
<dbReference type="InterPro" id="IPR011545">
    <property type="entry name" value="DEAD/DEAH_box_helicase_dom"/>
</dbReference>
<dbReference type="InterPro" id="IPR011709">
    <property type="entry name" value="DEAD-box_helicase_OB_fold"/>
</dbReference>
<dbReference type="SMART" id="SM00382">
    <property type="entry name" value="AAA"/>
    <property type="match status" value="1"/>
</dbReference>
<dbReference type="Pfam" id="PF04408">
    <property type="entry name" value="WHD_HA2"/>
    <property type="match status" value="1"/>
</dbReference>
<feature type="domain" description="Helicase C-terminal" evidence="7">
    <location>
        <begin position="269"/>
        <end position="460"/>
    </location>
</feature>
<keyword evidence="9" id="KW-1185">Reference proteome</keyword>
<dbReference type="Pfam" id="PF00271">
    <property type="entry name" value="Helicase_C"/>
    <property type="match status" value="1"/>
</dbReference>
<dbReference type="FunFam" id="1.20.120.1080:FF:000005">
    <property type="entry name" value="ATP-dependent helicase HrpA"/>
    <property type="match status" value="1"/>
</dbReference>
<dbReference type="EC" id="3.6.4.13" evidence="8"/>
<organism evidence="8 9">
    <name type="scientific">Zeimonas arvi</name>
    <dbReference type="NCBI Taxonomy" id="2498847"/>
    <lineage>
        <taxon>Bacteria</taxon>
        <taxon>Pseudomonadati</taxon>
        <taxon>Pseudomonadota</taxon>
        <taxon>Betaproteobacteria</taxon>
        <taxon>Burkholderiales</taxon>
        <taxon>Burkholderiaceae</taxon>
        <taxon>Zeimonas</taxon>
    </lineage>
</organism>
<dbReference type="SMART" id="SM00847">
    <property type="entry name" value="HA2"/>
    <property type="match status" value="1"/>
</dbReference>
<dbReference type="PROSITE" id="PS51192">
    <property type="entry name" value="HELICASE_ATP_BIND_1"/>
    <property type="match status" value="1"/>
</dbReference>
<reference evidence="8 9" key="1">
    <citation type="submission" date="2019-06" db="EMBL/GenBank/DDBJ databases">
        <title>Quisquiliibacterium sp. nov., isolated from a maize field.</title>
        <authorList>
            <person name="Lin S.-Y."/>
            <person name="Tsai C.-F."/>
            <person name="Young C.-C."/>
        </authorList>
    </citation>
    <scope>NUCLEOTIDE SEQUENCE [LARGE SCALE GENOMIC DNA]</scope>
    <source>
        <strain evidence="8 9">CC-CFT501</strain>
    </source>
</reference>
<keyword evidence="2 8" id="KW-0378">Hydrolase</keyword>
<dbReference type="PANTHER" id="PTHR18934">
    <property type="entry name" value="ATP-DEPENDENT RNA HELICASE"/>
    <property type="match status" value="1"/>
</dbReference>
<accession>A0A5C8NR27</accession>
<feature type="domain" description="Helicase ATP-binding" evidence="6">
    <location>
        <begin position="60"/>
        <end position="225"/>
    </location>
</feature>
<dbReference type="RefSeq" id="WP_147705684.1">
    <property type="nucleotide sequence ID" value="NZ_VDUY01000008.1"/>
</dbReference>
<evidence type="ECO:0000256" key="4">
    <source>
        <dbReference type="ARBA" id="ARBA00022840"/>
    </source>
</evidence>
<dbReference type="GO" id="GO:0003723">
    <property type="term" value="F:RNA binding"/>
    <property type="evidence" value="ECO:0007669"/>
    <property type="project" value="TreeGrafter"/>
</dbReference>
<feature type="region of interest" description="Disordered" evidence="5">
    <location>
        <begin position="1"/>
        <end position="49"/>
    </location>
</feature>
<dbReference type="InterPro" id="IPR001650">
    <property type="entry name" value="Helicase_C-like"/>
</dbReference>
<dbReference type="PROSITE" id="PS51194">
    <property type="entry name" value="HELICASE_CTER"/>
    <property type="match status" value="1"/>
</dbReference>
<dbReference type="EMBL" id="VDUY01000008">
    <property type="protein sequence ID" value="TXL63530.1"/>
    <property type="molecule type" value="Genomic_DNA"/>
</dbReference>
<dbReference type="InterPro" id="IPR048333">
    <property type="entry name" value="HA2_WH"/>
</dbReference>
<dbReference type="GO" id="GO:0003724">
    <property type="term" value="F:RNA helicase activity"/>
    <property type="evidence" value="ECO:0007669"/>
    <property type="project" value="UniProtKB-EC"/>
</dbReference>
<dbReference type="PANTHER" id="PTHR18934:SF99">
    <property type="entry name" value="ATP-DEPENDENT RNA HELICASE DHX37-RELATED"/>
    <property type="match status" value="1"/>
</dbReference>
<dbReference type="InterPro" id="IPR024590">
    <property type="entry name" value="HrpA_C"/>
</dbReference>
<evidence type="ECO:0000313" key="9">
    <source>
        <dbReference type="Proteomes" id="UP000321548"/>
    </source>
</evidence>
<evidence type="ECO:0000256" key="2">
    <source>
        <dbReference type="ARBA" id="ARBA00022801"/>
    </source>
</evidence>
<dbReference type="InterPro" id="IPR003593">
    <property type="entry name" value="AAA+_ATPase"/>
</dbReference>
<keyword evidence="4" id="KW-0067">ATP-binding</keyword>
<dbReference type="InterPro" id="IPR014001">
    <property type="entry name" value="Helicase_ATP-bd"/>
</dbReference>
<dbReference type="OrthoDB" id="9805617at2"/>
<dbReference type="Gene3D" id="3.40.50.300">
    <property type="entry name" value="P-loop containing nucleotide triphosphate hydrolases"/>
    <property type="match status" value="2"/>
</dbReference>
<feature type="region of interest" description="Disordered" evidence="5">
    <location>
        <begin position="1082"/>
        <end position="1102"/>
    </location>
</feature>
<dbReference type="Gene3D" id="1.20.120.1080">
    <property type="match status" value="1"/>
</dbReference>
<sequence>MSSPQRPRAQQQDSPRPGASARKSDRRPRPGPARRFEPRPLPPLSFPESLPVSARREEIAAAIRAHPVVIVSGETGSGKTTQLPKICAMAGRGQAGLIGHTQPRRIAATAVARRIAEELGSPLGTHVGYKIRFNEKLAAGASFKLMTDGILLAETLSDPLLRDYDTIIVDEAHERSLNIDFLLGYLKQLLEGPRRDDLRIVITSATIDAERFARHFGRDTGRVDEHGKAIVEPAPVVEVSGRLYPVEIRWQGFDDSHRDDEDEDDLPSRIDEAIESLWREAPGDVLVFLPGEREIRDVAEHLRRLIARASARGGSGGGSHGGSLGGSIWARGPVEILPLYSRLSAADQQRVFSPSRGRRIVLATNVAETSLTVPGIRYVVDSGLARVKRYRYRNKVEQLQIEAISQAAANQRSGRCGRVSDGICVRLYDEADFLKRPRFTDPEVLRSSLAGVILRMKALRLPDIEAFPFLDPPPRKAIADGFALLHELGAVDERRELTDVGRTLSRLPLDPRIGRMLLAARELGALREVLVIAAALSSQDPRERPPESQQAADQSHKRFADESSDFVGWLELWNHWQRAQAGKESNRRLANQLEREFLSPRKLREWADVHSQLVETLGEMHWKANDKPATPEGIHRALLTGLLGNLGFKPLDEPLYAGTHQVKFAIHPGSYLTKKAPRWIMAAELVDTGRLYARTVAKIEPEWIEKAADHLIQRSWSDPVWSKNSGQVVAHERGMLYGLTIYAQRRVSYGPRDPALARETMIRAALVEGDWDGKLPFFVHNRKLIAEIEKLEHKIRRPDLLVDDRYLFDFYDAKIPAEVWSAQALEQWWRAASHDDPKLLFLSRDALLKKDAGDIGSDAFPRRLAMAGVAFELDYRFEPGTADDGVTMTVPIAALNQVDPLRCEWLVPGMLKDKVQALYKSLPQKHRRHLVPLPDSAGAFVGRVAARAADPGSAAGDWIPGKPLIDALIDDLHDRHGIRLLREDFRPETLPAHLFMNFRLIDAHGARIAASRNLPQLKADHGARAQTAFQAALAQLGDRLRVSAAPDEGIGEAGAVAGGAADAGPHAGAGPATTGTVRAPGAGAGAAAAGQGGADAAAGPAGLSPGQRFTDWSFGRLPELLEIPGRGPRAQALIGFPAVVDVGDAVELQLFDEPEAAKAAQRAGTVRLFALALKEPIKFFERNIPDFQKMSLQFASFGSGEDLKRELVAALIERACLGEPSPDDAESFVARLAEARPRVNLIGQEVARTLAGILAEHQGILRKLQAARAHAQAAEDVGKQLEELLPKRFVSATPPERFRHLPRYLKAVSARLDKLRTEPARDAQKMAELAPLLQAWRRIAIQRRGQADPRLEAFRWLLEELRVSLFAQELRTPTPVSVKRLQKALEALRA</sequence>
<keyword evidence="1" id="KW-0547">Nucleotide-binding</keyword>
<evidence type="ECO:0000256" key="5">
    <source>
        <dbReference type="SAM" id="MobiDB-lite"/>
    </source>
</evidence>
<evidence type="ECO:0000313" key="8">
    <source>
        <dbReference type="EMBL" id="TXL63530.1"/>
    </source>
</evidence>
<protein>
    <submittedName>
        <fullName evidence="8">ATP-dependent RNA helicase HrpA</fullName>
        <ecNumber evidence="8">3.6.4.13</ecNumber>
    </submittedName>
</protein>
<dbReference type="InterPro" id="IPR007502">
    <property type="entry name" value="Helicase-assoc_dom"/>
</dbReference>
<comment type="caution">
    <text evidence="8">The sequence shown here is derived from an EMBL/GenBank/DDBJ whole genome shotgun (WGS) entry which is preliminary data.</text>
</comment>
<evidence type="ECO:0000259" key="7">
    <source>
        <dbReference type="PROSITE" id="PS51194"/>
    </source>
</evidence>
<dbReference type="SMART" id="SM00490">
    <property type="entry name" value="HELICc"/>
    <property type="match status" value="1"/>
</dbReference>
<dbReference type="Pfam" id="PF07717">
    <property type="entry name" value="OB_NTP_bind"/>
    <property type="match status" value="1"/>
</dbReference>
<proteinExistence type="predicted"/>
<evidence type="ECO:0000259" key="6">
    <source>
        <dbReference type="PROSITE" id="PS51192"/>
    </source>
</evidence>
<feature type="region of interest" description="Disordered" evidence="5">
    <location>
        <begin position="538"/>
        <end position="557"/>
    </location>
</feature>
<dbReference type="Pfam" id="PF00270">
    <property type="entry name" value="DEAD"/>
    <property type="match status" value="1"/>
</dbReference>
<evidence type="ECO:0000256" key="1">
    <source>
        <dbReference type="ARBA" id="ARBA00022741"/>
    </source>
</evidence>
<dbReference type="InterPro" id="IPR010222">
    <property type="entry name" value="RNA_helicase_HrpA"/>
</dbReference>
<dbReference type="GO" id="GO:0016787">
    <property type="term" value="F:hydrolase activity"/>
    <property type="evidence" value="ECO:0007669"/>
    <property type="project" value="UniProtKB-KW"/>
</dbReference>
<dbReference type="NCBIfam" id="TIGR01967">
    <property type="entry name" value="DEAH_box_HrpA"/>
    <property type="match status" value="1"/>
</dbReference>
<dbReference type="Proteomes" id="UP000321548">
    <property type="component" value="Unassembled WGS sequence"/>
</dbReference>